<sequence>MIIRAVLIKLGIDEILTWRLLVYACLAAVIGFALALTVYGR</sequence>
<protein>
    <submittedName>
        <fullName evidence="2">Uncharacterized protein</fullName>
    </submittedName>
</protein>
<evidence type="ECO:0000313" key="2">
    <source>
        <dbReference type="EMBL" id="MDQ0438316.1"/>
    </source>
</evidence>
<keyword evidence="1" id="KW-1133">Transmembrane helix</keyword>
<dbReference type="Proteomes" id="UP001241603">
    <property type="component" value="Unassembled WGS sequence"/>
</dbReference>
<feature type="transmembrane region" description="Helical" evidence="1">
    <location>
        <begin position="20"/>
        <end position="39"/>
    </location>
</feature>
<gene>
    <name evidence="2" type="ORF">QO014_002708</name>
</gene>
<comment type="caution">
    <text evidence="2">The sequence shown here is derived from an EMBL/GenBank/DDBJ whole genome shotgun (WGS) entry which is preliminary data.</text>
</comment>
<proteinExistence type="predicted"/>
<keyword evidence="1" id="KW-0812">Transmembrane</keyword>
<accession>A0ABU0H7P4</accession>
<keyword evidence="3" id="KW-1185">Reference proteome</keyword>
<dbReference type="EMBL" id="JAUSVO010000003">
    <property type="protein sequence ID" value="MDQ0438316.1"/>
    <property type="molecule type" value="Genomic_DNA"/>
</dbReference>
<organism evidence="2 3">
    <name type="scientific">Kaistia dalseonensis</name>
    <dbReference type="NCBI Taxonomy" id="410840"/>
    <lineage>
        <taxon>Bacteria</taxon>
        <taxon>Pseudomonadati</taxon>
        <taxon>Pseudomonadota</taxon>
        <taxon>Alphaproteobacteria</taxon>
        <taxon>Hyphomicrobiales</taxon>
        <taxon>Kaistiaceae</taxon>
        <taxon>Kaistia</taxon>
    </lineage>
</organism>
<evidence type="ECO:0000313" key="3">
    <source>
        <dbReference type="Proteomes" id="UP001241603"/>
    </source>
</evidence>
<evidence type="ECO:0000256" key="1">
    <source>
        <dbReference type="SAM" id="Phobius"/>
    </source>
</evidence>
<reference evidence="2 3" key="1">
    <citation type="submission" date="2023-07" db="EMBL/GenBank/DDBJ databases">
        <title>Genomic Encyclopedia of Type Strains, Phase IV (KMG-IV): sequencing the most valuable type-strain genomes for metagenomic binning, comparative biology and taxonomic classification.</title>
        <authorList>
            <person name="Goeker M."/>
        </authorList>
    </citation>
    <scope>NUCLEOTIDE SEQUENCE [LARGE SCALE GENOMIC DNA]</scope>
    <source>
        <strain evidence="2 3">B6-8</strain>
    </source>
</reference>
<name>A0ABU0H7P4_9HYPH</name>
<keyword evidence="1" id="KW-0472">Membrane</keyword>